<dbReference type="InterPro" id="IPR006860">
    <property type="entry name" value="FecR"/>
</dbReference>
<evidence type="ECO:0000259" key="2">
    <source>
        <dbReference type="Pfam" id="PF04773"/>
    </source>
</evidence>
<feature type="domain" description="FecR protein" evidence="2">
    <location>
        <begin position="175"/>
        <end position="233"/>
    </location>
</feature>
<organism evidence="3 4">
    <name type="scientific">Catenovulum maritimum</name>
    <dbReference type="NCBI Taxonomy" id="1513271"/>
    <lineage>
        <taxon>Bacteria</taxon>
        <taxon>Pseudomonadati</taxon>
        <taxon>Pseudomonadota</taxon>
        <taxon>Gammaproteobacteria</taxon>
        <taxon>Alteromonadales</taxon>
        <taxon>Alteromonadaceae</taxon>
        <taxon>Catenovulum</taxon>
    </lineage>
</organism>
<accession>A0A0J8JQE0</accession>
<keyword evidence="4" id="KW-1185">Reference proteome</keyword>
<dbReference type="Pfam" id="PF04773">
    <property type="entry name" value="FecR"/>
    <property type="match status" value="1"/>
</dbReference>
<protein>
    <submittedName>
        <fullName evidence="3">Cycloinulo-oligosaccharide fructanotransferase</fullName>
    </submittedName>
</protein>
<dbReference type="RefSeq" id="WP_048688984.1">
    <property type="nucleotide sequence ID" value="NZ_KQ130482.1"/>
</dbReference>
<proteinExistence type="predicted"/>
<dbReference type="OrthoDB" id="275800at2"/>
<dbReference type="STRING" id="1513271.XM47_02340"/>
<dbReference type="Pfam" id="PF13385">
    <property type="entry name" value="Laminin_G_3"/>
    <property type="match status" value="1"/>
</dbReference>
<dbReference type="EMBL" id="LAZL01000002">
    <property type="protein sequence ID" value="KMT66956.1"/>
    <property type="molecule type" value="Genomic_DNA"/>
</dbReference>
<reference evidence="3 4" key="1">
    <citation type="submission" date="2015-04" db="EMBL/GenBank/DDBJ databases">
        <title>Draft Genome Sequence of the Novel Agar-Digesting Marine Bacterium Q1.</title>
        <authorList>
            <person name="Li Y."/>
            <person name="Li D."/>
            <person name="Chen G."/>
            <person name="Du Z."/>
        </authorList>
    </citation>
    <scope>NUCLEOTIDE SEQUENCE [LARGE SCALE GENOMIC DNA]</scope>
    <source>
        <strain evidence="3 4">Q1</strain>
    </source>
</reference>
<evidence type="ECO:0000313" key="4">
    <source>
        <dbReference type="Proteomes" id="UP000037600"/>
    </source>
</evidence>
<dbReference type="InterPro" id="IPR012373">
    <property type="entry name" value="Ferrdict_sens_TM"/>
</dbReference>
<keyword evidence="3" id="KW-0808">Transferase</keyword>
<gene>
    <name evidence="3" type="ORF">XM47_02340</name>
</gene>
<dbReference type="PANTHER" id="PTHR30273:SF2">
    <property type="entry name" value="PROTEIN FECR"/>
    <property type="match status" value="1"/>
</dbReference>
<dbReference type="PATRIC" id="fig|1513271.3.peg.496"/>
<dbReference type="GO" id="GO:0016740">
    <property type="term" value="F:transferase activity"/>
    <property type="evidence" value="ECO:0007669"/>
    <property type="project" value="UniProtKB-KW"/>
</dbReference>
<dbReference type="InterPro" id="IPR013320">
    <property type="entry name" value="ConA-like_dom_sf"/>
</dbReference>
<dbReference type="AlphaFoldDB" id="A0A0J8JQE0"/>
<dbReference type="GO" id="GO:0016989">
    <property type="term" value="F:sigma factor antagonist activity"/>
    <property type="evidence" value="ECO:0007669"/>
    <property type="project" value="TreeGrafter"/>
</dbReference>
<dbReference type="Proteomes" id="UP000037600">
    <property type="component" value="Unassembled WGS sequence"/>
</dbReference>
<keyword evidence="1" id="KW-0812">Transmembrane</keyword>
<dbReference type="Gene3D" id="2.60.120.200">
    <property type="match status" value="1"/>
</dbReference>
<sequence length="519" mass="57281">MNQSKSLSKEQRRLIAAYLAGEEVSDELLNECHKHPEVKQAIAKLVGTDRLIQLSLETENHQTVNSVMQRISQQQSVKQQAVKAKVIRPWFKSQMAFAASVAAIVMLFFISSFISVQNNLGVVTKVAAVSQTSELSLGKLLHKGKISLEQGYSEVVMDNGVILVLEAPIELNIRSENLVILEKGKLVAKVPPQAIGFRVDTPSSEIIDLGTEFAVDVNEQGESQVHVLDGEVKARASKQQAFKMLKKDQALAFSLDEKIKIIQSSPNLFMRALPGKSAVNPDYLHWSFDQNQAGQFASSGKGIVGQHYPAYDKTEAGQISQVAGVFANAIALDGRANWLETEFPGISGDAPRTVSFWVKVPQDIGRHEVFGIVSWGTQEFYSAWQISPNPFPQNGPIGALRIGTYNAQVVGTRDLRDGQWHHVAVVLYGGEASDISTHVLMYVDGELEKTNGKSVAKVNTKISQNNSRPLSLGRNIGYTAAHEKDKFFRGAVDELYVFDAALEQKHIRQLMKNNRFLDK</sequence>
<dbReference type="SUPFAM" id="SSF49899">
    <property type="entry name" value="Concanavalin A-like lectins/glucanases"/>
    <property type="match status" value="1"/>
</dbReference>
<dbReference type="PANTHER" id="PTHR30273">
    <property type="entry name" value="PERIPLASMIC SIGNAL SENSOR AND SIGMA FACTOR ACTIVATOR FECR-RELATED"/>
    <property type="match status" value="1"/>
</dbReference>
<name>A0A0J8JQE0_9ALTE</name>
<evidence type="ECO:0000313" key="3">
    <source>
        <dbReference type="EMBL" id="KMT66956.1"/>
    </source>
</evidence>
<keyword evidence="1" id="KW-1133">Transmembrane helix</keyword>
<dbReference type="Gene3D" id="2.60.120.1440">
    <property type="match status" value="1"/>
</dbReference>
<comment type="caution">
    <text evidence="3">The sequence shown here is derived from an EMBL/GenBank/DDBJ whole genome shotgun (WGS) entry which is preliminary data.</text>
</comment>
<keyword evidence="1" id="KW-0472">Membrane</keyword>
<evidence type="ECO:0000256" key="1">
    <source>
        <dbReference type="SAM" id="Phobius"/>
    </source>
</evidence>
<feature type="transmembrane region" description="Helical" evidence="1">
    <location>
        <begin position="95"/>
        <end position="116"/>
    </location>
</feature>